<dbReference type="PANTHER" id="PTHR23155">
    <property type="entry name" value="DISEASE RESISTANCE PROTEIN RP"/>
    <property type="match status" value="1"/>
</dbReference>
<dbReference type="GO" id="GO:0005524">
    <property type="term" value="F:ATP binding"/>
    <property type="evidence" value="ECO:0007669"/>
    <property type="project" value="UniProtKB-KW"/>
</dbReference>
<reference evidence="13" key="1">
    <citation type="submission" date="2019-10" db="EMBL/GenBank/DDBJ databases">
        <authorList>
            <person name="Zhang R."/>
            <person name="Pan Y."/>
            <person name="Wang J."/>
            <person name="Ma R."/>
            <person name="Yu S."/>
        </authorList>
    </citation>
    <scope>NUCLEOTIDE SEQUENCE</scope>
    <source>
        <strain evidence="13">LA-IB0</strain>
        <tissue evidence="13">Leaf</tissue>
    </source>
</reference>
<keyword evidence="10" id="KW-0067">ATP-binding</keyword>
<evidence type="ECO:0000256" key="9">
    <source>
        <dbReference type="ARBA" id="ARBA00022821"/>
    </source>
</evidence>
<dbReference type="PRINTS" id="PR00364">
    <property type="entry name" value="DISEASERSIST"/>
</dbReference>
<protein>
    <recommendedName>
        <fullName evidence="15">NB-ARC domain-containing protein</fullName>
    </recommendedName>
</protein>
<feature type="domain" description="NB-ARC" evidence="11">
    <location>
        <begin position="180"/>
        <end position="345"/>
    </location>
</feature>
<evidence type="ECO:0000256" key="3">
    <source>
        <dbReference type="ARBA" id="ARBA00008894"/>
    </source>
</evidence>
<evidence type="ECO:0000313" key="14">
    <source>
        <dbReference type="Proteomes" id="UP000826271"/>
    </source>
</evidence>
<dbReference type="PANTHER" id="PTHR23155:SF1152">
    <property type="entry name" value="AAA+ ATPASE DOMAIN-CONTAINING PROTEIN"/>
    <property type="match status" value="1"/>
</dbReference>
<evidence type="ECO:0000256" key="7">
    <source>
        <dbReference type="ARBA" id="ARBA00022737"/>
    </source>
</evidence>
<dbReference type="Gene3D" id="3.40.50.300">
    <property type="entry name" value="P-loop containing nucleotide triphosphate hydrolases"/>
    <property type="match status" value="1"/>
</dbReference>
<dbReference type="InterPro" id="IPR042197">
    <property type="entry name" value="Apaf_helical"/>
</dbReference>
<dbReference type="GO" id="GO:0051607">
    <property type="term" value="P:defense response to virus"/>
    <property type="evidence" value="ECO:0007669"/>
    <property type="project" value="UniProtKB-ARBA"/>
</dbReference>
<keyword evidence="7" id="KW-0677">Repeat</keyword>
<dbReference type="Pfam" id="PF23559">
    <property type="entry name" value="WHD_DRP"/>
    <property type="match status" value="1"/>
</dbReference>
<dbReference type="Gene3D" id="3.80.10.10">
    <property type="entry name" value="Ribonuclease Inhibitor"/>
    <property type="match status" value="1"/>
</dbReference>
<evidence type="ECO:0008006" key="15">
    <source>
        <dbReference type="Google" id="ProtNLM"/>
    </source>
</evidence>
<dbReference type="InterPro" id="IPR032675">
    <property type="entry name" value="LRR_dom_sf"/>
</dbReference>
<proteinExistence type="inferred from homology"/>
<evidence type="ECO:0000256" key="10">
    <source>
        <dbReference type="ARBA" id="ARBA00022840"/>
    </source>
</evidence>
<dbReference type="GO" id="GO:0005737">
    <property type="term" value="C:cytoplasm"/>
    <property type="evidence" value="ECO:0007669"/>
    <property type="project" value="UniProtKB-SubCell"/>
</dbReference>
<evidence type="ECO:0000256" key="2">
    <source>
        <dbReference type="ARBA" id="ARBA00004496"/>
    </source>
</evidence>
<dbReference type="FunFam" id="1.10.8.430:FF:000003">
    <property type="entry name" value="Probable disease resistance protein At5g66910"/>
    <property type="match status" value="1"/>
</dbReference>
<dbReference type="SUPFAM" id="SSF52540">
    <property type="entry name" value="P-loop containing nucleoside triphosphate hydrolases"/>
    <property type="match status" value="1"/>
</dbReference>
<accession>A0AAV6X7V8</accession>
<dbReference type="Pfam" id="PF00931">
    <property type="entry name" value="NB-ARC"/>
    <property type="match status" value="1"/>
</dbReference>
<evidence type="ECO:0000256" key="8">
    <source>
        <dbReference type="ARBA" id="ARBA00022741"/>
    </source>
</evidence>
<comment type="caution">
    <text evidence="13">The sequence shown here is derived from an EMBL/GenBank/DDBJ whole genome shotgun (WGS) entry which is preliminary data.</text>
</comment>
<dbReference type="AlphaFoldDB" id="A0AAV6X7V8"/>
<dbReference type="GO" id="GO:0009626">
    <property type="term" value="P:plant-type hypersensitive response"/>
    <property type="evidence" value="ECO:0007669"/>
    <property type="project" value="UniProtKB-KW"/>
</dbReference>
<evidence type="ECO:0000256" key="5">
    <source>
        <dbReference type="ARBA" id="ARBA00022614"/>
    </source>
</evidence>
<keyword evidence="8" id="KW-0547">Nucleotide-binding</keyword>
<evidence type="ECO:0000259" key="11">
    <source>
        <dbReference type="Pfam" id="PF00931"/>
    </source>
</evidence>
<dbReference type="InterPro" id="IPR002182">
    <property type="entry name" value="NB-ARC"/>
</dbReference>
<name>A0AAV6X7V8_9LAMI</name>
<evidence type="ECO:0000259" key="12">
    <source>
        <dbReference type="Pfam" id="PF23559"/>
    </source>
</evidence>
<dbReference type="FunFam" id="1.10.10.10:FF:000322">
    <property type="entry name" value="Probable disease resistance protein At1g63360"/>
    <property type="match status" value="1"/>
</dbReference>
<dbReference type="InterPro" id="IPR036388">
    <property type="entry name" value="WH-like_DNA-bd_sf"/>
</dbReference>
<dbReference type="Gene3D" id="1.20.5.4130">
    <property type="match status" value="1"/>
</dbReference>
<dbReference type="GO" id="GO:0043531">
    <property type="term" value="F:ADP binding"/>
    <property type="evidence" value="ECO:0007669"/>
    <property type="project" value="InterPro"/>
</dbReference>
<keyword evidence="5" id="KW-0433">Leucine-rich repeat</keyword>
<comment type="function">
    <text evidence="1">Confers resistance to late blight (Phytophthora infestans) races carrying the avirulence gene Avr1. Resistance proteins guard the plant against pathogens that contain an appropriate avirulence protein via an indirect interaction with this avirulence protein. That triggers a defense system including the hypersensitive response, which restricts the pathogen growth.</text>
</comment>
<dbReference type="InterPro" id="IPR044974">
    <property type="entry name" value="Disease_R_plants"/>
</dbReference>
<keyword evidence="9" id="KW-0611">Plant defense</keyword>
<evidence type="ECO:0000256" key="1">
    <source>
        <dbReference type="ARBA" id="ARBA00002074"/>
    </source>
</evidence>
<dbReference type="FunFam" id="3.40.50.300:FF:001091">
    <property type="entry name" value="Probable disease resistance protein At1g61300"/>
    <property type="match status" value="1"/>
</dbReference>
<evidence type="ECO:0000313" key="13">
    <source>
        <dbReference type="EMBL" id="KAG8378906.1"/>
    </source>
</evidence>
<comment type="subcellular location">
    <subcellularLocation>
        <location evidence="2">Cytoplasm</location>
    </subcellularLocation>
</comment>
<dbReference type="Gene3D" id="1.10.8.430">
    <property type="entry name" value="Helical domain of apoptotic protease-activating factors"/>
    <property type="match status" value="1"/>
</dbReference>
<comment type="similarity">
    <text evidence="3">Belongs to the disease resistance NB-LRR family.</text>
</comment>
<dbReference type="EMBL" id="WHWC01000007">
    <property type="protein sequence ID" value="KAG8378906.1"/>
    <property type="molecule type" value="Genomic_DNA"/>
</dbReference>
<dbReference type="InterPro" id="IPR027417">
    <property type="entry name" value="P-loop_NTPase"/>
</dbReference>
<dbReference type="InterPro" id="IPR058922">
    <property type="entry name" value="WHD_DRP"/>
</dbReference>
<feature type="domain" description="Disease resistance protein winged helix" evidence="12">
    <location>
        <begin position="432"/>
        <end position="502"/>
    </location>
</feature>
<keyword evidence="14" id="KW-1185">Reference proteome</keyword>
<keyword evidence="6" id="KW-0381">Hypersensitive response</keyword>
<evidence type="ECO:0000256" key="4">
    <source>
        <dbReference type="ARBA" id="ARBA00022490"/>
    </source>
</evidence>
<sequence length="905" mass="104273">MAVAAYASVINLLHVLDQMQHPFRRRLLPNTKQIETLQEKVHFLQEFLEDHSPTKIKGIEDLMMKQITEASNEAEDIIDSHVVDQLRQEYEHKTEDSSRSQVVDGLCENKMDMEFSFCHDLDKVIEKIDSIKEQLLLTMVKVERKAVQEPQPPIVSVRAGSSTLPSHGKNSTRVVGFDDHLVEIKKLLTGHQLNLQIIPIVGMGGIGKTTLARFVFEDKYVVEKFDKRVWFTISQEYSVHEILLNVLHDIGVVGDLKNRTLAELKLQLHQELSGRRYLIVMDDLWSTNGWDDFKSSFPNYRNGSRVMVTTRLNDVAVSLGSHSPYLMSFLDEDESWNLFCEKVFIQGSSSPELEEIGKRIAKSCKGLPLAIVVIGGLLAKSNMTQEYWESVDGKINLLVSSENDDDCSTILSLSYNHLPIHLKPCFLYMGFFPEDDKIEVSHLIESWIVEGFLKPIRGTSLEEVANKYLKDLIERNLILIRWRGSLGEIEICGVHDLLRDLCRRESKKEHFVRIPKSQAIHFIEGNGKRMHNFLFREGITLRLPKVLVSSPSTSLVSATVSDPHPQHIRLCSLLVKGDGYYKELPLYTQLRRLSLYNIEILPSTISQLWNLHTLYLQNNHRVINLPLEIWKMPQLRHIIVELGGFHLPTVTQIDGKYFIVLENLHTLVGVFNFTCTEDVGKRLPNLKKLEIDYRDNKVDWSYYCLHNIANLHKLESLSIANWKFTFAFPYSLKKLKLYHCRIPWKDMTVIGSLPNLEILLLIDAEALDRSWLTHEWINPVEGGFRQLKFLLVYCINLKRWRAENIHFPKLEILELVGMYKLEEIPSGFGEIETLRIIDLCDCSSSVINSAKEIWNEQQSYGNEDLQVKIDGIHSRGRRPCLSRSKKAGFRVAKGRRKCRVAKFKI</sequence>
<gene>
    <name evidence="13" type="ORF">BUALT_Bualt07G0033200</name>
</gene>
<dbReference type="SUPFAM" id="SSF52058">
    <property type="entry name" value="L domain-like"/>
    <property type="match status" value="1"/>
</dbReference>
<dbReference type="Proteomes" id="UP000826271">
    <property type="component" value="Unassembled WGS sequence"/>
</dbReference>
<keyword evidence="4" id="KW-0963">Cytoplasm</keyword>
<dbReference type="Gene3D" id="1.10.10.10">
    <property type="entry name" value="Winged helix-like DNA-binding domain superfamily/Winged helix DNA-binding domain"/>
    <property type="match status" value="1"/>
</dbReference>
<evidence type="ECO:0000256" key="6">
    <source>
        <dbReference type="ARBA" id="ARBA00022667"/>
    </source>
</evidence>
<organism evidence="13 14">
    <name type="scientific">Buddleja alternifolia</name>
    <dbReference type="NCBI Taxonomy" id="168488"/>
    <lineage>
        <taxon>Eukaryota</taxon>
        <taxon>Viridiplantae</taxon>
        <taxon>Streptophyta</taxon>
        <taxon>Embryophyta</taxon>
        <taxon>Tracheophyta</taxon>
        <taxon>Spermatophyta</taxon>
        <taxon>Magnoliopsida</taxon>
        <taxon>eudicotyledons</taxon>
        <taxon>Gunneridae</taxon>
        <taxon>Pentapetalae</taxon>
        <taxon>asterids</taxon>
        <taxon>lamiids</taxon>
        <taxon>Lamiales</taxon>
        <taxon>Scrophulariaceae</taxon>
        <taxon>Buddlejeae</taxon>
        <taxon>Buddleja</taxon>
    </lineage>
</organism>